<reference evidence="2" key="1">
    <citation type="submission" date="2020-02" db="EMBL/GenBank/DDBJ databases">
        <authorList>
            <person name="Meier V. D."/>
        </authorList>
    </citation>
    <scope>NUCLEOTIDE SEQUENCE</scope>
    <source>
        <strain evidence="2">AVDCRST_MAG68</strain>
    </source>
</reference>
<feature type="compositionally biased region" description="Gly residues" evidence="1">
    <location>
        <begin position="43"/>
        <end position="53"/>
    </location>
</feature>
<sequence length="182" mass="19901">DQESDTQLHAGRDGRPGRPAGGPGVRERPRAAHGPGGRDVACGGAGRTPGAGPGRCRAALPRRDGEGGGRLLQLAQADLRRGDHHRAHLGAGEAAHRPVPRQGHRDHPQLRRGRRDRAAQRERVSRLRVAGGLRRRERAEHHQRGRQRLPADRGVVRRPVRQHVRDVRGADLPDAGRDPQLL</sequence>
<gene>
    <name evidence="2" type="ORF">AVDCRST_MAG68-4023</name>
</gene>
<accession>A0A6J4M3Y3</accession>
<feature type="non-terminal residue" evidence="2">
    <location>
        <position position="1"/>
    </location>
</feature>
<dbReference type="AlphaFoldDB" id="A0A6J4M3Y3"/>
<feature type="region of interest" description="Disordered" evidence="1">
    <location>
        <begin position="1"/>
        <end position="182"/>
    </location>
</feature>
<organism evidence="2">
    <name type="scientific">uncultured Gemmatimonadota bacterium</name>
    <dbReference type="NCBI Taxonomy" id="203437"/>
    <lineage>
        <taxon>Bacteria</taxon>
        <taxon>Pseudomonadati</taxon>
        <taxon>Gemmatimonadota</taxon>
        <taxon>environmental samples</taxon>
    </lineage>
</organism>
<evidence type="ECO:0000313" key="2">
    <source>
        <dbReference type="EMBL" id="CAA9347493.1"/>
    </source>
</evidence>
<feature type="compositionally biased region" description="Basic and acidic residues" evidence="1">
    <location>
        <begin position="163"/>
        <end position="182"/>
    </location>
</feature>
<dbReference type="EMBL" id="CADCTW010000161">
    <property type="protein sequence ID" value="CAA9347493.1"/>
    <property type="molecule type" value="Genomic_DNA"/>
</dbReference>
<name>A0A6J4M3Y3_9BACT</name>
<feature type="compositionally biased region" description="Basic and acidic residues" evidence="1">
    <location>
        <begin position="116"/>
        <end position="125"/>
    </location>
</feature>
<proteinExistence type="predicted"/>
<evidence type="ECO:0000256" key="1">
    <source>
        <dbReference type="SAM" id="MobiDB-lite"/>
    </source>
</evidence>
<feature type="non-terminal residue" evidence="2">
    <location>
        <position position="182"/>
    </location>
</feature>
<protein>
    <submittedName>
        <fullName evidence="2">Uncharacterized protein</fullName>
    </submittedName>
</protein>